<dbReference type="FunFam" id="1.10.10.10:FF:000001">
    <property type="entry name" value="LysR family transcriptional regulator"/>
    <property type="match status" value="1"/>
</dbReference>
<evidence type="ECO:0000256" key="6">
    <source>
        <dbReference type="ARBA" id="ARBA00040885"/>
    </source>
</evidence>
<dbReference type="AlphaFoldDB" id="A0A6N4WA70"/>
<dbReference type="KEGG" id="many:MANY_24240"/>
<keyword evidence="2" id="KW-0805">Transcription regulation</keyword>
<evidence type="ECO:0000256" key="3">
    <source>
        <dbReference type="ARBA" id="ARBA00023125"/>
    </source>
</evidence>
<dbReference type="EMBL" id="AP022620">
    <property type="protein sequence ID" value="BBZ77087.1"/>
    <property type="molecule type" value="Genomic_DNA"/>
</dbReference>
<evidence type="ECO:0000256" key="4">
    <source>
        <dbReference type="ARBA" id="ARBA00023159"/>
    </source>
</evidence>
<evidence type="ECO:0000313" key="9">
    <source>
        <dbReference type="EMBL" id="BBZ77087.1"/>
    </source>
</evidence>
<dbReference type="Gene3D" id="3.40.190.290">
    <property type="match status" value="1"/>
</dbReference>
<dbReference type="RefSeq" id="WP_163804457.1">
    <property type="nucleotide sequence ID" value="NZ_AP022620.1"/>
</dbReference>
<evidence type="ECO:0000313" key="10">
    <source>
        <dbReference type="Proteomes" id="UP000467249"/>
    </source>
</evidence>
<name>A0A6N4WA70_9MYCO</name>
<dbReference type="PROSITE" id="PS50931">
    <property type="entry name" value="HTH_LYSR"/>
    <property type="match status" value="1"/>
</dbReference>
<dbReference type="InterPro" id="IPR036388">
    <property type="entry name" value="WH-like_DNA-bd_sf"/>
</dbReference>
<accession>A0A6N4WA70</accession>
<evidence type="ECO:0000259" key="8">
    <source>
        <dbReference type="PROSITE" id="PS50931"/>
    </source>
</evidence>
<comment type="function">
    <text evidence="7">Required for the induction the katG gene for catalase. Involved in the response to hydrogen peroxide.</text>
</comment>
<keyword evidence="4" id="KW-0010">Activator</keyword>
<evidence type="ECO:0000256" key="5">
    <source>
        <dbReference type="ARBA" id="ARBA00023163"/>
    </source>
</evidence>
<evidence type="ECO:0000256" key="2">
    <source>
        <dbReference type="ARBA" id="ARBA00023015"/>
    </source>
</evidence>
<dbReference type="Proteomes" id="UP000467249">
    <property type="component" value="Chromosome"/>
</dbReference>
<dbReference type="SUPFAM" id="SSF53850">
    <property type="entry name" value="Periplasmic binding protein-like II"/>
    <property type="match status" value="1"/>
</dbReference>
<keyword evidence="10" id="KW-1185">Reference proteome</keyword>
<dbReference type="Pfam" id="PF00126">
    <property type="entry name" value="HTH_1"/>
    <property type="match status" value="1"/>
</dbReference>
<gene>
    <name evidence="9" type="ORF">MANY_24240</name>
</gene>
<evidence type="ECO:0000256" key="7">
    <source>
        <dbReference type="ARBA" id="ARBA00056658"/>
    </source>
</evidence>
<keyword evidence="3" id="KW-0238">DNA-binding</keyword>
<dbReference type="PRINTS" id="PR00039">
    <property type="entry name" value="HTHLYSR"/>
</dbReference>
<dbReference type="InterPro" id="IPR000847">
    <property type="entry name" value="LysR_HTH_N"/>
</dbReference>
<organism evidence="9 10">
    <name type="scientific">Mycolicibacterium anyangense</name>
    <dbReference type="NCBI Taxonomy" id="1431246"/>
    <lineage>
        <taxon>Bacteria</taxon>
        <taxon>Bacillati</taxon>
        <taxon>Actinomycetota</taxon>
        <taxon>Actinomycetes</taxon>
        <taxon>Mycobacteriales</taxon>
        <taxon>Mycobacteriaceae</taxon>
        <taxon>Mycolicibacterium</taxon>
    </lineage>
</organism>
<protein>
    <recommendedName>
        <fullName evidence="6">Probable hydrogen peroxide-inducible genes activator</fullName>
    </recommendedName>
</protein>
<dbReference type="GO" id="GO:2000142">
    <property type="term" value="P:regulation of DNA-templated transcription initiation"/>
    <property type="evidence" value="ECO:0007669"/>
    <property type="project" value="TreeGrafter"/>
</dbReference>
<dbReference type="PANTHER" id="PTHR30293">
    <property type="entry name" value="TRANSCRIPTIONAL REGULATORY PROTEIN NAC-RELATED"/>
    <property type="match status" value="1"/>
</dbReference>
<keyword evidence="5" id="KW-0804">Transcription</keyword>
<dbReference type="PANTHER" id="PTHR30293:SF0">
    <property type="entry name" value="NITROGEN ASSIMILATION REGULATORY PROTEIN NAC"/>
    <property type="match status" value="1"/>
</dbReference>
<reference evidence="9 10" key="1">
    <citation type="journal article" date="2019" name="Emerg. Microbes Infect.">
        <title>Comprehensive subspecies identification of 175 nontuberculous mycobacteria species based on 7547 genomic profiles.</title>
        <authorList>
            <person name="Matsumoto Y."/>
            <person name="Kinjo T."/>
            <person name="Motooka D."/>
            <person name="Nabeya D."/>
            <person name="Jung N."/>
            <person name="Uechi K."/>
            <person name="Horii T."/>
            <person name="Iida T."/>
            <person name="Fujita J."/>
            <person name="Nakamura S."/>
        </authorList>
    </citation>
    <scope>NUCLEOTIDE SEQUENCE [LARGE SCALE GENOMIC DNA]</scope>
    <source>
        <strain evidence="9 10">JCM 30275</strain>
    </source>
</reference>
<proteinExistence type="inferred from homology"/>
<dbReference type="InterPro" id="IPR005119">
    <property type="entry name" value="LysR_subst-bd"/>
</dbReference>
<evidence type="ECO:0000256" key="1">
    <source>
        <dbReference type="ARBA" id="ARBA00009437"/>
    </source>
</evidence>
<dbReference type="Pfam" id="PF03466">
    <property type="entry name" value="LysR_substrate"/>
    <property type="match status" value="1"/>
</dbReference>
<comment type="similarity">
    <text evidence="1">Belongs to the LysR transcriptional regulatory family.</text>
</comment>
<dbReference type="GO" id="GO:0003677">
    <property type="term" value="F:DNA binding"/>
    <property type="evidence" value="ECO:0007669"/>
    <property type="project" value="UniProtKB-KW"/>
</dbReference>
<dbReference type="Gene3D" id="1.10.10.10">
    <property type="entry name" value="Winged helix-like DNA-binding domain superfamily/Winged helix DNA-binding domain"/>
    <property type="match status" value="1"/>
</dbReference>
<dbReference type="SUPFAM" id="SSF46785">
    <property type="entry name" value="Winged helix' DNA-binding domain"/>
    <property type="match status" value="1"/>
</dbReference>
<sequence>MDLKQLAAVVTVADAGSVTKAARLLHLVQPAVTRQIRTLEDELGVTLFERTRHGMVLTAAGDKLVARARRAINEVERARAELHPDPGGVTGTVTVGILESVVDIVLQPLAAAVADRYPGIGLRVLCGYSGHLQQWLDDGDIDVSLLYGLASTQSLAVTPILRERLWAVGPPHAELDASQPVSWDEMLRHPLVLPIAGHGLRELIDQADVLPMHQSAVVAETNSMVVQKQLVQAGRGWTVLPAAGVAADVAAGRLSGAPLGAPEIVRTVVLGLQRGSWMPPPVQAVAVQLTGVVRAAVVAGRWPSATLLTDSESASR</sequence>
<dbReference type="InterPro" id="IPR036390">
    <property type="entry name" value="WH_DNA-bd_sf"/>
</dbReference>
<feature type="domain" description="HTH lysR-type" evidence="8">
    <location>
        <begin position="1"/>
        <end position="58"/>
    </location>
</feature>
<dbReference type="GO" id="GO:0003700">
    <property type="term" value="F:DNA-binding transcription factor activity"/>
    <property type="evidence" value="ECO:0007669"/>
    <property type="project" value="InterPro"/>
</dbReference>